<evidence type="ECO:0000313" key="5">
    <source>
        <dbReference type="EMBL" id="MBE1530671.1"/>
    </source>
</evidence>
<evidence type="ECO:0000256" key="3">
    <source>
        <dbReference type="ARBA" id="ARBA00023163"/>
    </source>
</evidence>
<sequence>MERSELDRLLETAVRLFAELGYDGTTLQLVADAAGLDVAAVREAVGDGKAELYREVMRFAAEAEGRALESALDALTLDLPGYLRVADAYLDFYTERTDLLALWLHRWMGDAADVPGLEQYYTTPVALEFAAAVRPMIPPDLDPDHVIWTVVWCVFGFLEGGLVYSDGSIPPERLRGQGLGPRDAESVERFRAHLHAMLRRLLAPAPL</sequence>
<dbReference type="Proteomes" id="UP000627838">
    <property type="component" value="Unassembled WGS sequence"/>
</dbReference>
<reference evidence="5 6" key="1">
    <citation type="submission" date="2020-10" db="EMBL/GenBank/DDBJ databases">
        <title>Sequencing the genomes of 1000 actinobacteria strains.</title>
        <authorList>
            <person name="Klenk H.-P."/>
        </authorList>
    </citation>
    <scope>NUCLEOTIDE SEQUENCE [LARGE SCALE GENOMIC DNA]</scope>
    <source>
        <strain evidence="5 6">DSM 46744</strain>
    </source>
</reference>
<evidence type="ECO:0000256" key="1">
    <source>
        <dbReference type="ARBA" id="ARBA00023015"/>
    </source>
</evidence>
<gene>
    <name evidence="5" type="ORF">H4W34_000504</name>
</gene>
<dbReference type="InterPro" id="IPR050109">
    <property type="entry name" value="HTH-type_TetR-like_transc_reg"/>
</dbReference>
<dbReference type="Pfam" id="PF00440">
    <property type="entry name" value="TetR_N"/>
    <property type="match status" value="1"/>
</dbReference>
<keyword evidence="2" id="KW-0238">DNA-binding</keyword>
<dbReference type="SUPFAM" id="SSF46689">
    <property type="entry name" value="Homeodomain-like"/>
    <property type="match status" value="1"/>
</dbReference>
<dbReference type="PANTHER" id="PTHR30055:SF234">
    <property type="entry name" value="HTH-TYPE TRANSCRIPTIONAL REGULATOR BETI"/>
    <property type="match status" value="1"/>
</dbReference>
<feature type="domain" description="HTH tetR-type" evidence="4">
    <location>
        <begin position="9"/>
        <end position="41"/>
    </location>
</feature>
<keyword evidence="3" id="KW-0804">Transcription</keyword>
<evidence type="ECO:0000313" key="6">
    <source>
        <dbReference type="Proteomes" id="UP000627838"/>
    </source>
</evidence>
<protein>
    <submittedName>
        <fullName evidence="5">AcrR family transcriptional regulator</fullName>
    </submittedName>
</protein>
<keyword evidence="6" id="KW-1185">Reference proteome</keyword>
<organism evidence="5 6">
    <name type="scientific">Actinomadura algeriensis</name>
    <dbReference type="NCBI Taxonomy" id="1679523"/>
    <lineage>
        <taxon>Bacteria</taxon>
        <taxon>Bacillati</taxon>
        <taxon>Actinomycetota</taxon>
        <taxon>Actinomycetes</taxon>
        <taxon>Streptosporangiales</taxon>
        <taxon>Thermomonosporaceae</taxon>
        <taxon>Actinomadura</taxon>
    </lineage>
</organism>
<dbReference type="Gene3D" id="1.10.357.10">
    <property type="entry name" value="Tetracycline Repressor, domain 2"/>
    <property type="match status" value="1"/>
</dbReference>
<name>A0ABR9JJV8_9ACTN</name>
<dbReference type="RefSeq" id="WP_192757652.1">
    <property type="nucleotide sequence ID" value="NZ_JADBDZ010000001.1"/>
</dbReference>
<comment type="caution">
    <text evidence="5">The sequence shown here is derived from an EMBL/GenBank/DDBJ whole genome shotgun (WGS) entry which is preliminary data.</text>
</comment>
<evidence type="ECO:0000256" key="2">
    <source>
        <dbReference type="ARBA" id="ARBA00023125"/>
    </source>
</evidence>
<evidence type="ECO:0000259" key="4">
    <source>
        <dbReference type="Pfam" id="PF00440"/>
    </source>
</evidence>
<dbReference type="InterPro" id="IPR009057">
    <property type="entry name" value="Homeodomain-like_sf"/>
</dbReference>
<keyword evidence="1" id="KW-0805">Transcription regulation</keyword>
<accession>A0ABR9JJV8</accession>
<dbReference type="PANTHER" id="PTHR30055">
    <property type="entry name" value="HTH-TYPE TRANSCRIPTIONAL REGULATOR RUTR"/>
    <property type="match status" value="1"/>
</dbReference>
<proteinExistence type="predicted"/>
<dbReference type="EMBL" id="JADBDZ010000001">
    <property type="protein sequence ID" value="MBE1530671.1"/>
    <property type="molecule type" value="Genomic_DNA"/>
</dbReference>
<dbReference type="InterPro" id="IPR001647">
    <property type="entry name" value="HTH_TetR"/>
</dbReference>